<organism evidence="1 2">
    <name type="scientific">Ricinus communis</name>
    <name type="common">Castor bean</name>
    <dbReference type="NCBI Taxonomy" id="3988"/>
    <lineage>
        <taxon>Eukaryota</taxon>
        <taxon>Viridiplantae</taxon>
        <taxon>Streptophyta</taxon>
        <taxon>Embryophyta</taxon>
        <taxon>Tracheophyta</taxon>
        <taxon>Spermatophyta</taxon>
        <taxon>Magnoliopsida</taxon>
        <taxon>eudicotyledons</taxon>
        <taxon>Gunneridae</taxon>
        <taxon>Pentapetalae</taxon>
        <taxon>rosids</taxon>
        <taxon>fabids</taxon>
        <taxon>Malpighiales</taxon>
        <taxon>Euphorbiaceae</taxon>
        <taxon>Acalyphoideae</taxon>
        <taxon>Acalypheae</taxon>
        <taxon>Ricinus</taxon>
    </lineage>
</organism>
<dbReference type="EMBL" id="EQ974025">
    <property type="protein sequence ID" value="EEF35325.1"/>
    <property type="molecule type" value="Genomic_DNA"/>
</dbReference>
<proteinExistence type="predicted"/>
<dbReference type="InParanoid" id="B9SM62"/>
<protein>
    <submittedName>
        <fullName evidence="1">Uncharacterized protein</fullName>
    </submittedName>
</protein>
<name>B9SM62_RICCO</name>
<reference evidence="2" key="1">
    <citation type="journal article" date="2010" name="Nat. Biotechnol.">
        <title>Draft genome sequence of the oilseed species Ricinus communis.</title>
        <authorList>
            <person name="Chan A.P."/>
            <person name="Crabtree J."/>
            <person name="Zhao Q."/>
            <person name="Lorenzi H."/>
            <person name="Orvis J."/>
            <person name="Puiu D."/>
            <person name="Melake-Berhan A."/>
            <person name="Jones K.M."/>
            <person name="Redman J."/>
            <person name="Chen G."/>
            <person name="Cahoon E.B."/>
            <person name="Gedil M."/>
            <person name="Stanke M."/>
            <person name="Haas B.J."/>
            <person name="Wortman J.R."/>
            <person name="Fraser-Liggett C.M."/>
            <person name="Ravel J."/>
            <person name="Rabinowicz P.D."/>
        </authorList>
    </citation>
    <scope>NUCLEOTIDE SEQUENCE [LARGE SCALE GENOMIC DNA]</scope>
    <source>
        <strain evidence="2">cv. Hale</strain>
    </source>
</reference>
<keyword evidence="2" id="KW-1185">Reference proteome</keyword>
<evidence type="ECO:0000313" key="2">
    <source>
        <dbReference type="Proteomes" id="UP000008311"/>
    </source>
</evidence>
<dbReference type="Proteomes" id="UP000008311">
    <property type="component" value="Unassembled WGS sequence"/>
</dbReference>
<gene>
    <name evidence="1" type="ORF">RCOM_0878940</name>
</gene>
<accession>B9SM62</accession>
<dbReference type="AlphaFoldDB" id="B9SM62"/>
<sequence>MRNLVPVRATPLGTTFLKMATLEQSLDLLIWRGVALLLLLLVDSSDSHNIQCEGIEEKKGCPITLAMLPIHILRSFEILTLKVQD</sequence>
<evidence type="ECO:0000313" key="1">
    <source>
        <dbReference type="EMBL" id="EEF35325.1"/>
    </source>
</evidence>